<feature type="region of interest" description="Disordered" evidence="2">
    <location>
        <begin position="1"/>
        <end position="98"/>
    </location>
</feature>
<name>A0A7J6ABR1_AMEME</name>
<evidence type="ECO:0000256" key="1">
    <source>
        <dbReference type="SAM" id="Coils"/>
    </source>
</evidence>
<keyword evidence="1" id="KW-0175">Coiled coil</keyword>
<dbReference type="EMBL" id="JAAGNN010000014">
    <property type="protein sequence ID" value="KAF4080236.1"/>
    <property type="molecule type" value="Genomic_DNA"/>
</dbReference>
<evidence type="ECO:0000313" key="3">
    <source>
        <dbReference type="EMBL" id="KAF4080236.1"/>
    </source>
</evidence>
<keyword evidence="4" id="KW-1185">Reference proteome</keyword>
<feature type="coiled-coil region" evidence="1">
    <location>
        <begin position="274"/>
        <end position="428"/>
    </location>
</feature>
<evidence type="ECO:0000313" key="4">
    <source>
        <dbReference type="Proteomes" id="UP000593565"/>
    </source>
</evidence>
<feature type="compositionally biased region" description="Basic and acidic residues" evidence="2">
    <location>
        <begin position="1"/>
        <end position="14"/>
    </location>
</feature>
<sequence length="513" mass="58548">MDQDERRRKLEAGRAKLAQFRQQRAKGNSANAAKKTTKRKSQTVQTNDRSDEREESQPEHTYGQDGKEELEESEQPHDTGIPEQSSLPVDGTAADQSDEQEELLGAIVVSHTSKEQLKQLQAAVEKRNEIISQLSINLQAALLSREQVQLEAQQLTGQIQALQQQLQQAKEYLRSKSVGWLDLSQTQQTHRQLLIEPSLQTDNYRQVLLAQKETEITAFQKKLTVMEDSLSQFQSAFTANNMEQVKSSLCHNAEILSGINTSPENNLDSSSDLILRLKCELDQERQNSKRVQEHAESLQEMVLKFESEKCEMEARLQSVQDDLESALKQAREAQQYKSDKERLNQDVARLDGLVQELQNRLQEEEETSKHLHYKYEAEIANSELRLQTMEEERVLNLAQLGEAHEAALKRLQEGHSEEVRRIQELLDQAQKHNLYGASSELDTNVTWIQTSEEQHNQETATEGSSEVVPSMNASVTDDLMERYLASAVQCQSSWMEQSLEEHISEVYCLQFGD</sequence>
<reference evidence="3 4" key="1">
    <citation type="submission" date="2020-02" db="EMBL/GenBank/DDBJ databases">
        <title>A chromosome-scale genome assembly of the black bullhead catfish (Ameiurus melas).</title>
        <authorList>
            <person name="Wen M."/>
            <person name="Zham M."/>
            <person name="Cabau C."/>
            <person name="Klopp C."/>
            <person name="Donnadieu C."/>
            <person name="Roques C."/>
            <person name="Bouchez O."/>
            <person name="Lampietro C."/>
            <person name="Jouanno E."/>
            <person name="Herpin A."/>
            <person name="Louis A."/>
            <person name="Berthelot C."/>
            <person name="Parey E."/>
            <person name="Roest-Crollius H."/>
            <person name="Braasch I."/>
            <person name="Postlethwait J."/>
            <person name="Robinson-Rechavi M."/>
            <person name="Echchiki A."/>
            <person name="Begum T."/>
            <person name="Montfort J."/>
            <person name="Schartl M."/>
            <person name="Bobe J."/>
            <person name="Guiguen Y."/>
        </authorList>
    </citation>
    <scope>NUCLEOTIDE SEQUENCE [LARGE SCALE GENOMIC DNA]</scope>
    <source>
        <strain evidence="3">M_S1</strain>
        <tissue evidence="3">Blood</tissue>
    </source>
</reference>
<comment type="caution">
    <text evidence="3">The sequence shown here is derived from an EMBL/GenBank/DDBJ whole genome shotgun (WGS) entry which is preliminary data.</text>
</comment>
<protein>
    <submittedName>
        <fullName evidence="3">Uncharacterized protein</fullName>
    </submittedName>
</protein>
<evidence type="ECO:0000256" key="2">
    <source>
        <dbReference type="SAM" id="MobiDB-lite"/>
    </source>
</evidence>
<proteinExistence type="predicted"/>
<gene>
    <name evidence="3" type="ORF">AMELA_G00168090</name>
</gene>
<accession>A0A7J6ABR1</accession>
<organism evidence="3 4">
    <name type="scientific">Ameiurus melas</name>
    <name type="common">Black bullhead</name>
    <name type="synonym">Silurus melas</name>
    <dbReference type="NCBI Taxonomy" id="219545"/>
    <lineage>
        <taxon>Eukaryota</taxon>
        <taxon>Metazoa</taxon>
        <taxon>Chordata</taxon>
        <taxon>Craniata</taxon>
        <taxon>Vertebrata</taxon>
        <taxon>Euteleostomi</taxon>
        <taxon>Actinopterygii</taxon>
        <taxon>Neopterygii</taxon>
        <taxon>Teleostei</taxon>
        <taxon>Ostariophysi</taxon>
        <taxon>Siluriformes</taxon>
        <taxon>Ictaluridae</taxon>
        <taxon>Ameiurus</taxon>
    </lineage>
</organism>
<dbReference type="AlphaFoldDB" id="A0A7J6ABR1"/>
<dbReference type="Proteomes" id="UP000593565">
    <property type="component" value="Unassembled WGS sequence"/>
</dbReference>
<feature type="coiled-coil region" evidence="1">
    <location>
        <begin position="145"/>
        <end position="172"/>
    </location>
</feature>
<feature type="compositionally biased region" description="Basic and acidic residues" evidence="2">
    <location>
        <begin position="48"/>
        <end position="58"/>
    </location>
</feature>
<feature type="compositionally biased region" description="Polar residues" evidence="2">
    <location>
        <begin position="20"/>
        <end position="31"/>
    </location>
</feature>